<dbReference type="OrthoDB" id="417891at2759"/>
<keyword evidence="2" id="KW-0560">Oxidoreductase</keyword>
<proteinExistence type="predicted"/>
<dbReference type="EMBL" id="CP097511">
    <property type="protein sequence ID" value="URE44446.1"/>
    <property type="molecule type" value="Genomic_DNA"/>
</dbReference>
<dbReference type="PROSITE" id="PS00061">
    <property type="entry name" value="ADH_SHORT"/>
    <property type="match status" value="2"/>
</dbReference>
<organism evidence="4 5">
    <name type="scientific">Musa troglodytarum</name>
    <name type="common">fe'i banana</name>
    <dbReference type="NCBI Taxonomy" id="320322"/>
    <lineage>
        <taxon>Eukaryota</taxon>
        <taxon>Viridiplantae</taxon>
        <taxon>Streptophyta</taxon>
        <taxon>Embryophyta</taxon>
        <taxon>Tracheophyta</taxon>
        <taxon>Spermatophyta</taxon>
        <taxon>Magnoliopsida</taxon>
        <taxon>Liliopsida</taxon>
        <taxon>Zingiberales</taxon>
        <taxon>Musaceae</taxon>
        <taxon>Musa</taxon>
    </lineage>
</organism>
<dbReference type="SUPFAM" id="SSF51735">
    <property type="entry name" value="NAD(P)-binding Rossmann-fold domains"/>
    <property type="match status" value="2"/>
</dbReference>
<gene>
    <name evidence="4" type="ORF">MUK42_13753</name>
</gene>
<name>A0A9E7I2W9_9LILI</name>
<dbReference type="FunFam" id="3.40.50.720:FF:000084">
    <property type="entry name" value="Short-chain dehydrogenase reductase"/>
    <property type="match status" value="2"/>
</dbReference>
<evidence type="ECO:0000256" key="2">
    <source>
        <dbReference type="ARBA" id="ARBA00023002"/>
    </source>
</evidence>
<reference evidence="4" key="1">
    <citation type="submission" date="2022-05" db="EMBL/GenBank/DDBJ databases">
        <title>The Musa troglodytarum L. genome provides insights into the mechanism of non-climacteric behaviour and enrichment of carotenoids.</title>
        <authorList>
            <person name="Wang J."/>
        </authorList>
    </citation>
    <scope>NUCLEOTIDE SEQUENCE</scope>
    <source>
        <tissue evidence="4">Leaf</tissue>
    </source>
</reference>
<evidence type="ECO:0000313" key="4">
    <source>
        <dbReference type="EMBL" id="URE44446.1"/>
    </source>
</evidence>
<dbReference type="InterPro" id="IPR057326">
    <property type="entry name" value="KR_dom"/>
</dbReference>
<accession>A0A9E7I2W9</accession>
<sequence>MEGVQNGKCSNFADRWSLVGATALVTGGTKGIGFCIVEELAGFGAAVHTCSRNEAELNKCLQEWKKKNFKVTGTVCDVSSPADRERLMEEVKTVFDGKLNILVNNAGTGYPKPVTQCTPGDYKFMTTTNVESAFAMCQLAHPLLKASGRGSIVFNSSISGIMALEFLSIYGITKGALNQLARSLACEWAKDNIRVNSVAPGAVDTPLMKPAFENKEFVTRESHNVPLGRLGVPEDVAPVVAFLCLPAASYITGQVVVIDGGRTKSMADGENAAGRWSLLGATALVTGGTKGIGHGIVEELARLGAAVHTCSRNEADLNKCLQKWEAEGFKVTGSICDVSSPAERETLMEKVRSTFDGRLDILVCNAGTGILKPATLQTPEDYRYVMSINLDSAFHLSQLAYPLLKASGRASIVFISSVVGFMAVDYLSVYGASKGALNQLTRSLACEWAGDNIRTNCVAPGTIRTPLTEQGLQNDDFVKKETHRIPLGRVGEPEEVAALVAFLCLPASRYISGQVICADGGRTVNGNI</sequence>
<dbReference type="InterPro" id="IPR020904">
    <property type="entry name" value="Sc_DH/Rdtase_CS"/>
</dbReference>
<dbReference type="PANTHER" id="PTHR42898">
    <property type="entry name" value="TROPINONE REDUCTASE"/>
    <property type="match status" value="1"/>
</dbReference>
<dbReference type="InterPro" id="IPR036291">
    <property type="entry name" value="NAD(P)-bd_dom_sf"/>
</dbReference>
<dbReference type="Pfam" id="PF13561">
    <property type="entry name" value="adh_short_C2"/>
    <property type="match status" value="2"/>
</dbReference>
<dbReference type="AlphaFoldDB" id="A0A9E7I2W9"/>
<evidence type="ECO:0000259" key="3">
    <source>
        <dbReference type="SMART" id="SM00822"/>
    </source>
</evidence>
<dbReference type="GO" id="GO:0016491">
    <property type="term" value="F:oxidoreductase activity"/>
    <property type="evidence" value="ECO:0007669"/>
    <property type="project" value="UniProtKB-KW"/>
</dbReference>
<evidence type="ECO:0000313" key="5">
    <source>
        <dbReference type="Proteomes" id="UP001055439"/>
    </source>
</evidence>
<dbReference type="InterPro" id="IPR045000">
    <property type="entry name" value="TR"/>
</dbReference>
<dbReference type="PRINTS" id="PR00080">
    <property type="entry name" value="SDRFAMILY"/>
</dbReference>
<protein>
    <submittedName>
        <fullName evidence="4">Tropinone reductase</fullName>
    </submittedName>
</protein>
<dbReference type="SMART" id="SM00822">
    <property type="entry name" value="PKS_KR"/>
    <property type="match status" value="1"/>
</dbReference>
<dbReference type="InterPro" id="IPR002347">
    <property type="entry name" value="SDR_fam"/>
</dbReference>
<dbReference type="PANTHER" id="PTHR42898:SF6">
    <property type="entry name" value="NADP-DEPENDENT MANNITOL DEHYDROGENASE"/>
    <property type="match status" value="1"/>
</dbReference>
<keyword evidence="1" id="KW-0521">NADP</keyword>
<evidence type="ECO:0000256" key="1">
    <source>
        <dbReference type="ARBA" id="ARBA00022857"/>
    </source>
</evidence>
<dbReference type="PRINTS" id="PR00081">
    <property type="entry name" value="GDHRDH"/>
</dbReference>
<dbReference type="Proteomes" id="UP001055439">
    <property type="component" value="Chromosome 9"/>
</dbReference>
<keyword evidence="5" id="KW-1185">Reference proteome</keyword>
<feature type="domain" description="Ketoreductase" evidence="3">
    <location>
        <begin position="281"/>
        <end position="456"/>
    </location>
</feature>
<dbReference type="Gene3D" id="3.40.50.720">
    <property type="entry name" value="NAD(P)-binding Rossmann-like Domain"/>
    <property type="match status" value="2"/>
</dbReference>